<keyword evidence="9 13" id="KW-0067">ATP-binding</keyword>
<dbReference type="InterPro" id="IPR011762">
    <property type="entry name" value="COA_CT_N"/>
</dbReference>
<dbReference type="Gene3D" id="3.90.226.10">
    <property type="entry name" value="2-enoyl-CoA Hydratase, Chain A, domain 1"/>
    <property type="match status" value="1"/>
</dbReference>
<keyword evidence="11 13" id="KW-0275">Fatty acid biosynthesis</keyword>
<dbReference type="NCBIfam" id="TIGR00515">
    <property type="entry name" value="accD"/>
    <property type="match status" value="1"/>
</dbReference>
<name>A0ABP9MLF1_9GAMM</name>
<sequence>MSSWFDRLNPMRIKSTSPNKKVPEGIWKNCKSCDAILYQQELEQNLNVCPKCDHHMKISARSRLLNFLDTGSTEEIAGHLEPVDFLGFKDVEPYKNRISKAQKATGEKDAMVAMSGTLKNIPVVACAFDFDFMGASMGSVVGERFKRAADLAFTERRPLIVFAASGGARMQEGLTSLMQMAKTSAIIGKMNDEKIPFISVLTHPTYGGVSASFAMLGDIIIAEPKAFIGFAGPRVIEQTVREKLPEGFQQSEFLLEKGAIDMIIDRREMRNEISSILSKLYQLPEPFSETSFQQAEEIVEKNA</sequence>
<dbReference type="Pfam" id="PF17848">
    <property type="entry name" value="Zn_ribbon_ACC"/>
    <property type="match status" value="1"/>
</dbReference>
<keyword evidence="5 13" id="KW-0547">Nucleotide-binding</keyword>
<organism evidence="15 16">
    <name type="scientific">Wohlfahrtiimonas larvae</name>
    <dbReference type="NCBI Taxonomy" id="1157986"/>
    <lineage>
        <taxon>Bacteria</taxon>
        <taxon>Pseudomonadati</taxon>
        <taxon>Pseudomonadota</taxon>
        <taxon>Gammaproteobacteria</taxon>
        <taxon>Cardiobacteriales</taxon>
        <taxon>Ignatzschineriaceae</taxon>
        <taxon>Wohlfahrtiimonas</taxon>
    </lineage>
</organism>
<dbReference type="EC" id="2.1.3.15" evidence="13"/>
<dbReference type="InterPro" id="IPR000438">
    <property type="entry name" value="Acetyl_CoA_COase_Trfase_b_su"/>
</dbReference>
<comment type="caution">
    <text evidence="15">The sequence shown here is derived from an EMBL/GenBank/DDBJ whole genome shotgun (WGS) entry which is preliminary data.</text>
</comment>
<evidence type="ECO:0000256" key="3">
    <source>
        <dbReference type="ARBA" id="ARBA00022679"/>
    </source>
</evidence>
<keyword evidence="13" id="KW-0963">Cytoplasm</keyword>
<dbReference type="PANTHER" id="PTHR42995:SF5">
    <property type="entry name" value="ACETYL-COENZYME A CARBOXYLASE CARBOXYL TRANSFERASE SUBUNIT BETA, CHLOROPLASTIC"/>
    <property type="match status" value="1"/>
</dbReference>
<evidence type="ECO:0000313" key="15">
    <source>
        <dbReference type="EMBL" id="GAA5098398.1"/>
    </source>
</evidence>
<dbReference type="Pfam" id="PF01039">
    <property type="entry name" value="Carboxyl_trans"/>
    <property type="match status" value="1"/>
</dbReference>
<comment type="catalytic activity">
    <reaction evidence="13">
        <text>N(6)-carboxybiotinyl-L-lysyl-[protein] + acetyl-CoA = N(6)-biotinyl-L-lysyl-[protein] + malonyl-CoA</text>
        <dbReference type="Rhea" id="RHEA:54728"/>
        <dbReference type="Rhea" id="RHEA-COMP:10505"/>
        <dbReference type="Rhea" id="RHEA-COMP:10506"/>
        <dbReference type="ChEBI" id="CHEBI:57288"/>
        <dbReference type="ChEBI" id="CHEBI:57384"/>
        <dbReference type="ChEBI" id="CHEBI:83144"/>
        <dbReference type="ChEBI" id="CHEBI:83145"/>
        <dbReference type="EC" id="2.1.3.15"/>
    </reaction>
</comment>
<accession>A0ABP9MLF1</accession>
<keyword evidence="7 13" id="KW-0276">Fatty acid metabolism</keyword>
<evidence type="ECO:0000256" key="4">
    <source>
        <dbReference type="ARBA" id="ARBA00022723"/>
    </source>
</evidence>
<evidence type="ECO:0000256" key="2">
    <source>
        <dbReference type="ARBA" id="ARBA00022516"/>
    </source>
</evidence>
<evidence type="ECO:0000256" key="11">
    <source>
        <dbReference type="ARBA" id="ARBA00023160"/>
    </source>
</evidence>
<feature type="domain" description="CoA carboxyltransferase N-terminal" evidence="14">
    <location>
        <begin position="26"/>
        <end position="295"/>
    </location>
</feature>
<dbReference type="InterPro" id="IPR034733">
    <property type="entry name" value="AcCoA_carboxyl_beta"/>
</dbReference>
<keyword evidence="4 13" id="KW-0479">Metal-binding</keyword>
<feature type="binding site" evidence="13">
    <location>
        <position position="33"/>
    </location>
    <ligand>
        <name>Zn(2+)</name>
        <dbReference type="ChEBI" id="CHEBI:29105"/>
    </ligand>
</feature>
<evidence type="ECO:0000256" key="7">
    <source>
        <dbReference type="ARBA" id="ARBA00022832"/>
    </source>
</evidence>
<gene>
    <name evidence="13 15" type="primary">accD</name>
    <name evidence="15" type="ORF">GCM10023338_10850</name>
</gene>
<dbReference type="HAMAP" id="MF_01395">
    <property type="entry name" value="AcetylCoA_CT_beta"/>
    <property type="match status" value="1"/>
</dbReference>
<evidence type="ECO:0000256" key="10">
    <source>
        <dbReference type="ARBA" id="ARBA00023098"/>
    </source>
</evidence>
<feature type="zinc finger region" description="C4-type" evidence="13">
    <location>
        <begin position="30"/>
        <end position="52"/>
    </location>
</feature>
<comment type="function">
    <text evidence="12 13">Component of the acetyl coenzyme A carboxylase (ACC) complex. Biotin carboxylase (BC) catalyzes the carboxylation of biotin on its carrier protein (BCCP) and then the CO(2) group is transferred by the transcarboxylase to acetyl-CoA to form malonyl-CoA.</text>
</comment>
<evidence type="ECO:0000256" key="8">
    <source>
        <dbReference type="ARBA" id="ARBA00022833"/>
    </source>
</evidence>
<evidence type="ECO:0000313" key="16">
    <source>
        <dbReference type="Proteomes" id="UP001500631"/>
    </source>
</evidence>
<feature type="binding site" evidence="13">
    <location>
        <position position="52"/>
    </location>
    <ligand>
        <name>Zn(2+)</name>
        <dbReference type="ChEBI" id="CHEBI:29105"/>
    </ligand>
</feature>
<comment type="subcellular location">
    <subcellularLocation>
        <location evidence="1 13">Cytoplasm</location>
    </subcellularLocation>
</comment>
<dbReference type="InterPro" id="IPR041010">
    <property type="entry name" value="Znf-ACC"/>
</dbReference>
<comment type="similarity">
    <text evidence="13">Belongs to the AccD/PCCB family.</text>
</comment>
<feature type="binding site" evidence="13">
    <location>
        <position position="49"/>
    </location>
    <ligand>
        <name>Zn(2+)</name>
        <dbReference type="ChEBI" id="CHEBI:29105"/>
    </ligand>
</feature>
<evidence type="ECO:0000256" key="5">
    <source>
        <dbReference type="ARBA" id="ARBA00022741"/>
    </source>
</evidence>
<dbReference type="SUPFAM" id="SSF52096">
    <property type="entry name" value="ClpP/crotonase"/>
    <property type="match status" value="1"/>
</dbReference>
<dbReference type="PANTHER" id="PTHR42995">
    <property type="entry name" value="ACETYL-COENZYME A CARBOXYLASE CARBOXYL TRANSFERASE SUBUNIT BETA, CHLOROPLASTIC"/>
    <property type="match status" value="1"/>
</dbReference>
<feature type="binding site" evidence="13">
    <location>
        <position position="30"/>
    </location>
    <ligand>
        <name>Zn(2+)</name>
        <dbReference type="ChEBI" id="CHEBI:29105"/>
    </ligand>
</feature>
<dbReference type="PROSITE" id="PS50980">
    <property type="entry name" value="COA_CT_NTER"/>
    <property type="match status" value="1"/>
</dbReference>
<proteinExistence type="inferred from homology"/>
<evidence type="ECO:0000256" key="9">
    <source>
        <dbReference type="ARBA" id="ARBA00022840"/>
    </source>
</evidence>
<dbReference type="EMBL" id="BAABKE010000003">
    <property type="protein sequence ID" value="GAA5098398.1"/>
    <property type="molecule type" value="Genomic_DNA"/>
</dbReference>
<keyword evidence="10 13" id="KW-0443">Lipid metabolism</keyword>
<evidence type="ECO:0000259" key="14">
    <source>
        <dbReference type="PROSITE" id="PS50980"/>
    </source>
</evidence>
<protein>
    <recommendedName>
        <fullName evidence="13">Acetyl-coenzyme A carboxylase carboxyl transferase subunit beta</fullName>
        <shortName evidence="13">ACCase subunit beta</shortName>
        <shortName evidence="13">Acetyl-CoA carboxylase carboxyltransferase subunit beta</shortName>
        <ecNumber evidence="13">2.1.3.15</ecNumber>
    </recommendedName>
</protein>
<evidence type="ECO:0000256" key="13">
    <source>
        <dbReference type="HAMAP-Rule" id="MF_01395"/>
    </source>
</evidence>
<evidence type="ECO:0000256" key="6">
    <source>
        <dbReference type="ARBA" id="ARBA00022771"/>
    </source>
</evidence>
<keyword evidence="16" id="KW-1185">Reference proteome</keyword>
<dbReference type="PRINTS" id="PR01070">
    <property type="entry name" value="ACCCTRFRASEB"/>
</dbReference>
<comment type="cofactor">
    <cofactor evidence="13">
        <name>Zn(2+)</name>
        <dbReference type="ChEBI" id="CHEBI:29105"/>
    </cofactor>
    <text evidence="13">Binds 1 zinc ion per subunit.</text>
</comment>
<comment type="subunit">
    <text evidence="13">Acetyl-CoA carboxylase is a heterohexamer composed of biotin carboxyl carrier protein (AccB), biotin carboxylase (AccC) and two subunits each of ACCase subunit alpha (AccA) and ACCase subunit beta (AccD).</text>
</comment>
<dbReference type="RefSeq" id="WP_077925105.1">
    <property type="nucleotide sequence ID" value="NZ_BAABKE010000003.1"/>
</dbReference>
<keyword evidence="8 13" id="KW-0862">Zinc</keyword>
<keyword evidence="3 13" id="KW-0808">Transferase</keyword>
<dbReference type="Proteomes" id="UP001500631">
    <property type="component" value="Unassembled WGS sequence"/>
</dbReference>
<dbReference type="InterPro" id="IPR029045">
    <property type="entry name" value="ClpP/crotonase-like_dom_sf"/>
</dbReference>
<evidence type="ECO:0000256" key="12">
    <source>
        <dbReference type="ARBA" id="ARBA00025280"/>
    </source>
</evidence>
<keyword evidence="2 13" id="KW-0444">Lipid biosynthesis</keyword>
<evidence type="ECO:0000256" key="1">
    <source>
        <dbReference type="ARBA" id="ARBA00004496"/>
    </source>
</evidence>
<comment type="pathway">
    <text evidence="13">Lipid metabolism; malonyl-CoA biosynthesis; malonyl-CoA from acetyl-CoA: step 1/1.</text>
</comment>
<keyword evidence="6 13" id="KW-0863">Zinc-finger</keyword>
<reference evidence="16" key="1">
    <citation type="journal article" date="2019" name="Int. J. Syst. Evol. Microbiol.">
        <title>The Global Catalogue of Microorganisms (GCM) 10K type strain sequencing project: providing services to taxonomists for standard genome sequencing and annotation.</title>
        <authorList>
            <consortium name="The Broad Institute Genomics Platform"/>
            <consortium name="The Broad Institute Genome Sequencing Center for Infectious Disease"/>
            <person name="Wu L."/>
            <person name="Ma J."/>
        </authorList>
    </citation>
    <scope>NUCLEOTIDE SEQUENCE [LARGE SCALE GENOMIC DNA]</scope>
    <source>
        <strain evidence="16">JCM 18424</strain>
    </source>
</reference>